<keyword evidence="3" id="KW-1185">Reference proteome</keyword>
<dbReference type="eggNOG" id="ENOG502ST2E">
    <property type="taxonomic scope" value="Eukaryota"/>
</dbReference>
<evidence type="ECO:0000313" key="2">
    <source>
        <dbReference type="EMBL" id="EEH44992.2"/>
    </source>
</evidence>
<evidence type="ECO:0000256" key="1">
    <source>
        <dbReference type="SAM" id="MobiDB-lite"/>
    </source>
</evidence>
<gene>
    <name evidence="2" type="ORF">PADG_08641</name>
</gene>
<dbReference type="GO" id="GO:0006139">
    <property type="term" value="P:nucleobase-containing compound metabolic process"/>
    <property type="evidence" value="ECO:0007669"/>
    <property type="project" value="UniProtKB-ARBA"/>
</dbReference>
<dbReference type="HOGENOM" id="CLU_1886395_0_0_1"/>
<dbReference type="SUPFAM" id="SSF53927">
    <property type="entry name" value="Cytidine deaminase-like"/>
    <property type="match status" value="1"/>
</dbReference>
<dbReference type="RefSeq" id="XP_010763942.1">
    <property type="nucleotide sequence ID" value="XM_010765640.1"/>
</dbReference>
<dbReference type="VEuPathDB" id="FungiDB:PADG_08641"/>
<accession>C1GMZ0</accession>
<dbReference type="Proteomes" id="UP000001628">
    <property type="component" value="Unassembled WGS sequence"/>
</dbReference>
<dbReference type="AlphaFoldDB" id="C1GMZ0"/>
<organism evidence="2 3">
    <name type="scientific">Paracoccidioides brasiliensis (strain Pb18)</name>
    <dbReference type="NCBI Taxonomy" id="502780"/>
    <lineage>
        <taxon>Eukaryota</taxon>
        <taxon>Fungi</taxon>
        <taxon>Dikarya</taxon>
        <taxon>Ascomycota</taxon>
        <taxon>Pezizomycotina</taxon>
        <taxon>Eurotiomycetes</taxon>
        <taxon>Eurotiomycetidae</taxon>
        <taxon>Onygenales</taxon>
        <taxon>Ajellomycetaceae</taxon>
        <taxon>Paracoccidioides</taxon>
    </lineage>
</organism>
<dbReference type="KEGG" id="pbn:PADG_08641"/>
<proteinExistence type="predicted"/>
<dbReference type="STRING" id="502780.C1GMZ0"/>
<protein>
    <submittedName>
        <fullName evidence="2">Uncharacterized protein</fullName>
    </submittedName>
</protein>
<evidence type="ECO:0000313" key="3">
    <source>
        <dbReference type="Proteomes" id="UP000001628"/>
    </source>
</evidence>
<dbReference type="GO" id="GO:0003824">
    <property type="term" value="F:catalytic activity"/>
    <property type="evidence" value="ECO:0007669"/>
    <property type="project" value="InterPro"/>
</dbReference>
<reference evidence="2 3" key="1">
    <citation type="journal article" date="2011" name="PLoS Genet.">
        <title>Comparative genomic analysis of human fungal pathogens causing paracoccidioidomycosis.</title>
        <authorList>
            <person name="Desjardins C.A."/>
            <person name="Champion M.D."/>
            <person name="Holder J.W."/>
            <person name="Muszewska A."/>
            <person name="Goldberg J."/>
            <person name="Bailao A.M."/>
            <person name="Brigido M.M."/>
            <person name="Ferreira M.E."/>
            <person name="Garcia A.M."/>
            <person name="Grynberg M."/>
            <person name="Gujja S."/>
            <person name="Heiman D.I."/>
            <person name="Henn M.R."/>
            <person name="Kodira C.D."/>
            <person name="Leon-Narvaez H."/>
            <person name="Longo L.V."/>
            <person name="Ma L.J."/>
            <person name="Malavazi I."/>
            <person name="Matsuo A.L."/>
            <person name="Morais F.V."/>
            <person name="Pereira M."/>
            <person name="Rodriguez-Brito S."/>
            <person name="Sakthikumar S."/>
            <person name="Salem-Izacc S.M."/>
            <person name="Sykes S.M."/>
            <person name="Teixeira M.M."/>
            <person name="Vallejo M.C."/>
            <person name="Walter M.E."/>
            <person name="Yandava C."/>
            <person name="Young S."/>
            <person name="Zeng Q."/>
            <person name="Zucker J."/>
            <person name="Felipe M.S."/>
            <person name="Goldman G.H."/>
            <person name="Haas B.J."/>
            <person name="McEwen J.G."/>
            <person name="Nino-Vega G."/>
            <person name="Puccia R."/>
            <person name="San-Blas G."/>
            <person name="Soares C.M."/>
            <person name="Birren B.W."/>
            <person name="Cuomo C.A."/>
        </authorList>
    </citation>
    <scope>NUCLEOTIDE SEQUENCE [LARGE SCALE GENOMIC DNA]</scope>
    <source>
        <strain evidence="2 3">Pb18</strain>
    </source>
</reference>
<dbReference type="GeneID" id="22586858"/>
<dbReference type="InterPro" id="IPR016193">
    <property type="entry name" value="Cytidine_deaminase-like"/>
</dbReference>
<dbReference type="InParanoid" id="C1GMZ0"/>
<dbReference type="OrthoDB" id="4188576at2759"/>
<name>C1GMZ0_PARBD</name>
<sequence length="135" mass="14641">MPPTPTPASHFHTLIYPGTPSSPPQTKSSPASHLPQDDRTIVSAGLSSDGRIFTGRRLKMQIGGAPAEAPRLKHEVAVVDKGRAVLGPSGRCRQVWIDCWPGIMVVLQRARIEGGEGRCWGLRELIHVYLVEGSK</sequence>
<dbReference type="EMBL" id="KN275981">
    <property type="protein sequence ID" value="EEH44992.2"/>
    <property type="molecule type" value="Genomic_DNA"/>
</dbReference>
<feature type="region of interest" description="Disordered" evidence="1">
    <location>
        <begin position="16"/>
        <end position="38"/>
    </location>
</feature>